<dbReference type="Proteomes" id="UP000317648">
    <property type="component" value="Chromosome"/>
</dbReference>
<dbReference type="Gene3D" id="3.20.20.140">
    <property type="entry name" value="Metal-dependent hydrolases"/>
    <property type="match status" value="1"/>
</dbReference>
<feature type="domain" description="Amidohydrolase-related" evidence="2">
    <location>
        <begin position="53"/>
        <end position="393"/>
    </location>
</feature>
<dbReference type="InterPro" id="IPR006680">
    <property type="entry name" value="Amidohydro-rel"/>
</dbReference>
<organism evidence="3 4">
    <name type="scientific">Lignipirellula cremea</name>
    <dbReference type="NCBI Taxonomy" id="2528010"/>
    <lineage>
        <taxon>Bacteria</taxon>
        <taxon>Pseudomonadati</taxon>
        <taxon>Planctomycetota</taxon>
        <taxon>Planctomycetia</taxon>
        <taxon>Pirellulales</taxon>
        <taxon>Pirellulaceae</taxon>
        <taxon>Lignipirellula</taxon>
    </lineage>
</organism>
<dbReference type="PANTHER" id="PTHR43794:SF11">
    <property type="entry name" value="AMIDOHYDROLASE-RELATED DOMAIN-CONTAINING PROTEIN"/>
    <property type="match status" value="1"/>
</dbReference>
<sequence>MIGLQSWKARYLFPPDGPPVKDGVLHAVDGKVCGWDASAPGGDVIDLGNAAIVAPLVNAHTHLEFSDLDVPIGTPGEPLPAWIRKVVAQRRAAADRQDLPVLREQALARGLAESSAAGVRLLGEIATAPWSYSPWQAADAAGVIFYELLGMAPQRQEVLLQAAREHLQAGLAWGPSRRAGLSPHAPYTVTPELTAAVCQLSAESGCPVAMHLAESPEELRLLSHGDGPFRDMLVELGAWRPDVFSSALRPLDYLRWLSRAERALVIHGNFLDAEEIAWIGRHRSRMTVVFCPRTHTFFQHRRYPLPEMLAAGIPVALGTDSRASNPDLQLWSEVQQVRRLYPEVPAAMILQMATVNGAAACGLFGYRLNVGDAADFTILDLPNDDAQDPFALLFDPRTSVRG</sequence>
<dbReference type="PANTHER" id="PTHR43794">
    <property type="entry name" value="AMINOHYDROLASE SSNA-RELATED"/>
    <property type="match status" value="1"/>
</dbReference>
<dbReference type="InterPro" id="IPR032466">
    <property type="entry name" value="Metal_Hydrolase"/>
</dbReference>
<name>A0A518DYR1_9BACT</name>
<dbReference type="Pfam" id="PF01979">
    <property type="entry name" value="Amidohydro_1"/>
    <property type="match status" value="1"/>
</dbReference>
<reference evidence="3 4" key="1">
    <citation type="submission" date="2019-02" db="EMBL/GenBank/DDBJ databases">
        <title>Deep-cultivation of Planctomycetes and their phenomic and genomic characterization uncovers novel biology.</title>
        <authorList>
            <person name="Wiegand S."/>
            <person name="Jogler M."/>
            <person name="Boedeker C."/>
            <person name="Pinto D."/>
            <person name="Vollmers J."/>
            <person name="Rivas-Marin E."/>
            <person name="Kohn T."/>
            <person name="Peeters S.H."/>
            <person name="Heuer A."/>
            <person name="Rast P."/>
            <person name="Oberbeckmann S."/>
            <person name="Bunk B."/>
            <person name="Jeske O."/>
            <person name="Meyerdierks A."/>
            <person name="Storesund J.E."/>
            <person name="Kallscheuer N."/>
            <person name="Luecker S."/>
            <person name="Lage O.M."/>
            <person name="Pohl T."/>
            <person name="Merkel B.J."/>
            <person name="Hornburger P."/>
            <person name="Mueller R.-W."/>
            <person name="Bruemmer F."/>
            <person name="Labrenz M."/>
            <person name="Spormann A.M."/>
            <person name="Op den Camp H."/>
            <person name="Overmann J."/>
            <person name="Amann R."/>
            <person name="Jetten M.S.M."/>
            <person name="Mascher T."/>
            <person name="Medema M.H."/>
            <person name="Devos D.P."/>
            <person name="Kaster A.-K."/>
            <person name="Ovreas L."/>
            <person name="Rohde M."/>
            <person name="Galperin M.Y."/>
            <person name="Jogler C."/>
        </authorList>
    </citation>
    <scope>NUCLEOTIDE SEQUENCE [LARGE SCALE GENOMIC DNA]</scope>
    <source>
        <strain evidence="3 4">Pla85_3_4</strain>
    </source>
</reference>
<dbReference type="RefSeq" id="WP_145055726.1">
    <property type="nucleotide sequence ID" value="NZ_CP036433.1"/>
</dbReference>
<proteinExistence type="predicted"/>
<dbReference type="GO" id="GO:0016787">
    <property type="term" value="F:hydrolase activity"/>
    <property type="evidence" value="ECO:0007669"/>
    <property type="project" value="UniProtKB-KW"/>
</dbReference>
<dbReference type="SUPFAM" id="SSF51556">
    <property type="entry name" value="Metallo-dependent hydrolases"/>
    <property type="match status" value="1"/>
</dbReference>
<dbReference type="EMBL" id="CP036433">
    <property type="protein sequence ID" value="QDU96976.1"/>
    <property type="molecule type" value="Genomic_DNA"/>
</dbReference>
<keyword evidence="1 3" id="KW-0378">Hydrolase</keyword>
<evidence type="ECO:0000259" key="2">
    <source>
        <dbReference type="Pfam" id="PF01979"/>
    </source>
</evidence>
<protein>
    <submittedName>
        <fullName evidence="3">Aminodeoxyfutalosine deaminase</fullName>
        <ecNumber evidence="3">3.5.4.-</ecNumber>
    </submittedName>
</protein>
<dbReference type="InterPro" id="IPR050287">
    <property type="entry name" value="MTA/SAH_deaminase"/>
</dbReference>
<dbReference type="AlphaFoldDB" id="A0A518DYR1"/>
<keyword evidence="4" id="KW-1185">Reference proteome</keyword>
<dbReference type="KEGG" id="lcre:Pla8534_48010"/>
<accession>A0A518DYR1</accession>
<dbReference type="EC" id="3.5.4.-" evidence="3"/>
<gene>
    <name evidence="3" type="ORF">Pla8534_48010</name>
</gene>
<evidence type="ECO:0000313" key="4">
    <source>
        <dbReference type="Proteomes" id="UP000317648"/>
    </source>
</evidence>
<dbReference type="OrthoDB" id="9807210at2"/>
<evidence type="ECO:0000313" key="3">
    <source>
        <dbReference type="EMBL" id="QDU96976.1"/>
    </source>
</evidence>
<evidence type="ECO:0000256" key="1">
    <source>
        <dbReference type="ARBA" id="ARBA00022801"/>
    </source>
</evidence>